<proteinExistence type="predicted"/>
<feature type="region of interest" description="Disordered" evidence="1">
    <location>
        <begin position="140"/>
        <end position="171"/>
    </location>
</feature>
<sequence>MLVSLLPSCPYHNITCPARPAYSKAFSSSILSKHSLFSSPSQTFNFLLPLPIHRQRQQSQSKNSWRDRANPDWVPHFPTLTNHPTPLSPPPRQSLSLRPTWLADLPLARPPIPSDSPGTAAAPSYSLAFLGLPILNQTDPSSHLQRTSDRVRLQTWSSPSSGNQHLRRRSEDFSGHIASKTISNPVSSTLAAIGYICPSNPDVLRVFDTS</sequence>
<feature type="region of interest" description="Disordered" evidence="1">
    <location>
        <begin position="57"/>
        <end position="95"/>
    </location>
</feature>
<accession>A0AAW0GQP3</accession>
<dbReference type="AlphaFoldDB" id="A0AAW0GQP3"/>
<organism evidence="2 3">
    <name type="scientific">Cerrena zonata</name>
    <dbReference type="NCBI Taxonomy" id="2478898"/>
    <lineage>
        <taxon>Eukaryota</taxon>
        <taxon>Fungi</taxon>
        <taxon>Dikarya</taxon>
        <taxon>Basidiomycota</taxon>
        <taxon>Agaricomycotina</taxon>
        <taxon>Agaricomycetes</taxon>
        <taxon>Polyporales</taxon>
        <taxon>Cerrenaceae</taxon>
        <taxon>Cerrena</taxon>
    </lineage>
</organism>
<evidence type="ECO:0000313" key="3">
    <source>
        <dbReference type="Proteomes" id="UP001385951"/>
    </source>
</evidence>
<feature type="compositionally biased region" description="Polar residues" evidence="1">
    <location>
        <begin position="154"/>
        <end position="164"/>
    </location>
</feature>
<evidence type="ECO:0000313" key="2">
    <source>
        <dbReference type="EMBL" id="KAK7693350.1"/>
    </source>
</evidence>
<keyword evidence="3" id="KW-1185">Reference proteome</keyword>
<dbReference type="EMBL" id="JASBNA010000003">
    <property type="protein sequence ID" value="KAK7693350.1"/>
    <property type="molecule type" value="Genomic_DNA"/>
</dbReference>
<protein>
    <submittedName>
        <fullName evidence="2">Uncharacterized protein</fullName>
    </submittedName>
</protein>
<reference evidence="2 3" key="1">
    <citation type="submission" date="2022-09" db="EMBL/GenBank/DDBJ databases">
        <authorList>
            <person name="Palmer J.M."/>
        </authorList>
    </citation>
    <scope>NUCLEOTIDE SEQUENCE [LARGE SCALE GENOMIC DNA]</scope>
    <source>
        <strain evidence="2 3">DSM 7382</strain>
    </source>
</reference>
<comment type="caution">
    <text evidence="2">The sequence shown here is derived from an EMBL/GenBank/DDBJ whole genome shotgun (WGS) entry which is preliminary data.</text>
</comment>
<evidence type="ECO:0000256" key="1">
    <source>
        <dbReference type="SAM" id="MobiDB-lite"/>
    </source>
</evidence>
<gene>
    <name evidence="2" type="ORF">QCA50_002918</name>
</gene>
<dbReference type="Proteomes" id="UP001385951">
    <property type="component" value="Unassembled WGS sequence"/>
</dbReference>
<name>A0AAW0GQP3_9APHY</name>